<dbReference type="KEGG" id="ksk:KSE_02930"/>
<proteinExistence type="predicted"/>
<dbReference type="Gene3D" id="3.40.710.10">
    <property type="entry name" value="DD-peptidase/beta-lactamase superfamily"/>
    <property type="match status" value="1"/>
</dbReference>
<protein>
    <submittedName>
        <fullName evidence="2">Putative peptidase S12 family protein</fullName>
    </submittedName>
</protein>
<dbReference type="RefSeq" id="WP_014133461.1">
    <property type="nucleotide sequence ID" value="NC_016109.1"/>
</dbReference>
<evidence type="ECO:0000313" key="3">
    <source>
        <dbReference type="Proteomes" id="UP000007076"/>
    </source>
</evidence>
<dbReference type="AlphaFoldDB" id="E4N4K9"/>
<dbReference type="PANTHER" id="PTHR46825">
    <property type="entry name" value="D-ALANYL-D-ALANINE-CARBOXYPEPTIDASE/ENDOPEPTIDASE AMPH"/>
    <property type="match status" value="1"/>
</dbReference>
<dbReference type="InterPro" id="IPR050491">
    <property type="entry name" value="AmpC-like"/>
</dbReference>
<evidence type="ECO:0000313" key="2">
    <source>
        <dbReference type="EMBL" id="BAJ26140.1"/>
    </source>
</evidence>
<gene>
    <name evidence="2" type="ordered locus">KSE_02930</name>
</gene>
<dbReference type="HOGENOM" id="CLU_609400_0_0_11"/>
<sequence>MPDAVDGLSGLDEVCERVLAETGCPSVSVAVAAGEELVLARAYGLADVAAGRAATPGTAYGLASTTKAFVALAVCLAADRGLLDLDAPLAAGFGRTAPTPRQLLCHRGGFPGYYDFSYESAYRPVDIDRYRRQLHEPGGEFEYANLGYQELGRLLEAVTGRATADLLREWIAEPLGLADFAYAHVHPGPGPAATRYTPDGRPYPPVRNGHPAATSGWATAGDVARFARRSLGLLKPETAAAVHVGPAIFDADGLDSGGLGYGLGRVFQRTADGAVLSSHGGGMGGVASMMLDVPARGLSLAVLANSTDKTARDAVFRYLTAALAPECDPRHLAPSAEPGLPCTLAPGSWSGQVATPDGDTVPLAVTALPDGRVEVRLADHPPVTVPAAASARWDVRLVAPLQLPTPDALLNSPSFGLELRLRDGDLTGRAIAFRNGDREGLLGPYLPHPCELRRQG</sequence>
<feature type="domain" description="Beta-lactamase-related" evidence="1">
    <location>
        <begin position="12"/>
        <end position="315"/>
    </location>
</feature>
<name>E4N4K9_KITSK</name>
<dbReference type="eggNOG" id="COG1680">
    <property type="taxonomic scope" value="Bacteria"/>
</dbReference>
<evidence type="ECO:0000259" key="1">
    <source>
        <dbReference type="Pfam" id="PF00144"/>
    </source>
</evidence>
<dbReference type="PATRIC" id="fig|452652.3.peg.287"/>
<dbReference type="EMBL" id="AP010968">
    <property type="protein sequence ID" value="BAJ26140.1"/>
    <property type="molecule type" value="Genomic_DNA"/>
</dbReference>
<reference evidence="2 3" key="1">
    <citation type="journal article" date="2010" name="DNA Res.">
        <title>Genome sequence of Kitasatospora setae NBRC 14216T: an evolutionary snapshot of the family Streptomycetaceae.</title>
        <authorList>
            <person name="Ichikawa N."/>
            <person name="Oguchi A."/>
            <person name="Ikeda H."/>
            <person name="Ishikawa J."/>
            <person name="Kitani S."/>
            <person name="Watanabe Y."/>
            <person name="Nakamura S."/>
            <person name="Katano Y."/>
            <person name="Kishi E."/>
            <person name="Sasagawa M."/>
            <person name="Ankai A."/>
            <person name="Fukui S."/>
            <person name="Hashimoto Y."/>
            <person name="Kamata S."/>
            <person name="Otoguro M."/>
            <person name="Tanikawa S."/>
            <person name="Nihira T."/>
            <person name="Horinouchi S."/>
            <person name="Ohnishi Y."/>
            <person name="Hayakawa M."/>
            <person name="Kuzuyama T."/>
            <person name="Arisawa A."/>
            <person name="Nomoto F."/>
            <person name="Miura H."/>
            <person name="Takahashi Y."/>
            <person name="Fujita N."/>
        </authorList>
    </citation>
    <scope>NUCLEOTIDE SEQUENCE [LARGE SCALE GENOMIC DNA]</scope>
    <source>
        <strain evidence="3">ATCC 33774 / DSM 43861 / JCM 3304 / KCC A-0304 / NBRC 14216 / KM-6054</strain>
    </source>
</reference>
<dbReference type="Proteomes" id="UP000007076">
    <property type="component" value="Chromosome"/>
</dbReference>
<dbReference type="Pfam" id="PF00144">
    <property type="entry name" value="Beta-lactamase"/>
    <property type="match status" value="1"/>
</dbReference>
<dbReference type="InterPro" id="IPR001466">
    <property type="entry name" value="Beta-lactam-related"/>
</dbReference>
<keyword evidence="3" id="KW-1185">Reference proteome</keyword>
<dbReference type="PANTHER" id="PTHR46825:SF9">
    <property type="entry name" value="BETA-LACTAMASE-RELATED DOMAIN-CONTAINING PROTEIN"/>
    <property type="match status" value="1"/>
</dbReference>
<dbReference type="SUPFAM" id="SSF56601">
    <property type="entry name" value="beta-lactamase/transpeptidase-like"/>
    <property type="match status" value="1"/>
</dbReference>
<dbReference type="STRING" id="452652.KSE_02930"/>
<organism evidence="2 3">
    <name type="scientific">Kitasatospora setae (strain ATCC 33774 / DSM 43861 / JCM 3304 / KCC A-0304 / NBRC 14216 / KM-6054)</name>
    <name type="common">Streptomyces setae</name>
    <dbReference type="NCBI Taxonomy" id="452652"/>
    <lineage>
        <taxon>Bacteria</taxon>
        <taxon>Bacillati</taxon>
        <taxon>Actinomycetota</taxon>
        <taxon>Actinomycetes</taxon>
        <taxon>Kitasatosporales</taxon>
        <taxon>Streptomycetaceae</taxon>
        <taxon>Kitasatospora</taxon>
    </lineage>
</organism>
<dbReference type="InterPro" id="IPR012338">
    <property type="entry name" value="Beta-lactam/transpept-like"/>
</dbReference>
<accession>E4N4K9</accession>